<feature type="compositionally biased region" description="Acidic residues" evidence="1">
    <location>
        <begin position="1"/>
        <end position="13"/>
    </location>
</feature>
<organism evidence="2">
    <name type="scientific">marine metagenome</name>
    <dbReference type="NCBI Taxonomy" id="408172"/>
    <lineage>
        <taxon>unclassified sequences</taxon>
        <taxon>metagenomes</taxon>
        <taxon>ecological metagenomes</taxon>
    </lineage>
</organism>
<name>A0A382P6H5_9ZZZZ</name>
<evidence type="ECO:0000313" key="2">
    <source>
        <dbReference type="EMBL" id="SVC68447.1"/>
    </source>
</evidence>
<sequence>MTGDEHEDEDESALAEAIDGGQPLRLQLPGRDPLDFLFRDFPLLADGYRTTLGQADRLDADLRVFEGRAISADGQVLTATLALANRSVAGVVRLAN</sequence>
<feature type="region of interest" description="Disordered" evidence="1">
    <location>
        <begin position="1"/>
        <end position="20"/>
    </location>
</feature>
<protein>
    <submittedName>
        <fullName evidence="2">Uncharacterized protein</fullName>
    </submittedName>
</protein>
<dbReference type="AlphaFoldDB" id="A0A382P6H5"/>
<feature type="non-terminal residue" evidence="2">
    <location>
        <position position="96"/>
    </location>
</feature>
<gene>
    <name evidence="2" type="ORF">METZ01_LOCUS321301</name>
</gene>
<dbReference type="EMBL" id="UINC01104922">
    <property type="protein sequence ID" value="SVC68447.1"/>
    <property type="molecule type" value="Genomic_DNA"/>
</dbReference>
<accession>A0A382P6H5</accession>
<reference evidence="2" key="1">
    <citation type="submission" date="2018-05" db="EMBL/GenBank/DDBJ databases">
        <authorList>
            <person name="Lanie J.A."/>
            <person name="Ng W.-L."/>
            <person name="Kazmierczak K.M."/>
            <person name="Andrzejewski T.M."/>
            <person name="Davidsen T.M."/>
            <person name="Wayne K.J."/>
            <person name="Tettelin H."/>
            <person name="Glass J.I."/>
            <person name="Rusch D."/>
            <person name="Podicherti R."/>
            <person name="Tsui H.-C.T."/>
            <person name="Winkler M.E."/>
        </authorList>
    </citation>
    <scope>NUCLEOTIDE SEQUENCE</scope>
</reference>
<proteinExistence type="predicted"/>
<evidence type="ECO:0000256" key="1">
    <source>
        <dbReference type="SAM" id="MobiDB-lite"/>
    </source>
</evidence>